<sequence length="366" mass="41952">MITYNQEQYIADALNSALAQDYPNLEIIVSDDCSSDQTFAIATDIASNYRGPHKIILNRNEPNLGIGGNFYKAYTLSSGEWLFMAAGDDISLPNRCRVVAEAIPKYPRALAFGTNIKVIDGDNTLRGYIGIPSPLQPGAALAWHRSIFSQFPALAPSNKMEDFPLMTRPFFLNKQLVMLPEVALHYRIDGHSFTGINRNTALKVMRYKVVLTDMTVACVEQRLRDLDYAEQHWRVNHADNLRARFAWMLRSMQREKISYEKAVQIMEAPYWQRFLYVMRPSSLIFHRSVFSRLRTVLSSMPLLIALKRLWGQSEIRYMSTLVDEILPEKRDAIVISTEFFLNDPSCDCYVSAFPESFYQEDSGRLN</sequence>
<accession>A0AAE3VFU1</accession>
<name>A0AAE3VFU1_9BACT</name>
<protein>
    <submittedName>
        <fullName evidence="2">Glycosyltransferase involved in cell wall biosynthesis</fullName>
    </submittedName>
</protein>
<gene>
    <name evidence="2" type="ORF">J3R75_001820</name>
</gene>
<evidence type="ECO:0000313" key="3">
    <source>
        <dbReference type="Proteomes" id="UP001238163"/>
    </source>
</evidence>
<dbReference type="Pfam" id="PF00535">
    <property type="entry name" value="Glycos_transf_2"/>
    <property type="match status" value="1"/>
</dbReference>
<dbReference type="InterPro" id="IPR001173">
    <property type="entry name" value="Glyco_trans_2-like"/>
</dbReference>
<evidence type="ECO:0000313" key="2">
    <source>
        <dbReference type="EMBL" id="MDQ0289713.1"/>
    </source>
</evidence>
<evidence type="ECO:0000259" key="1">
    <source>
        <dbReference type="Pfam" id="PF00535"/>
    </source>
</evidence>
<feature type="domain" description="Glycosyltransferase 2-like" evidence="1">
    <location>
        <begin position="1"/>
        <end position="129"/>
    </location>
</feature>
<dbReference type="InterPro" id="IPR029044">
    <property type="entry name" value="Nucleotide-diphossugar_trans"/>
</dbReference>
<reference evidence="2" key="1">
    <citation type="submission" date="2023-07" db="EMBL/GenBank/DDBJ databases">
        <title>Genomic Encyclopedia of Type Strains, Phase IV (KMG-IV): sequencing the most valuable type-strain genomes for metagenomic binning, comparative biology and taxonomic classification.</title>
        <authorList>
            <person name="Goeker M."/>
        </authorList>
    </citation>
    <scope>NUCLEOTIDE SEQUENCE</scope>
    <source>
        <strain evidence="2">DSM 24202</strain>
    </source>
</reference>
<dbReference type="EMBL" id="JAUSVL010000001">
    <property type="protein sequence ID" value="MDQ0289713.1"/>
    <property type="molecule type" value="Genomic_DNA"/>
</dbReference>
<keyword evidence="3" id="KW-1185">Reference proteome</keyword>
<comment type="caution">
    <text evidence="2">The sequence shown here is derived from an EMBL/GenBank/DDBJ whole genome shotgun (WGS) entry which is preliminary data.</text>
</comment>
<organism evidence="2 3">
    <name type="scientific">Oligosphaera ethanolica</name>
    <dbReference type="NCBI Taxonomy" id="760260"/>
    <lineage>
        <taxon>Bacteria</taxon>
        <taxon>Pseudomonadati</taxon>
        <taxon>Lentisphaerota</taxon>
        <taxon>Oligosphaeria</taxon>
        <taxon>Oligosphaerales</taxon>
        <taxon>Oligosphaeraceae</taxon>
        <taxon>Oligosphaera</taxon>
    </lineage>
</organism>
<proteinExistence type="predicted"/>
<dbReference type="AlphaFoldDB" id="A0AAE3VFU1"/>
<dbReference type="Proteomes" id="UP001238163">
    <property type="component" value="Unassembled WGS sequence"/>
</dbReference>
<dbReference type="PANTHER" id="PTHR22916:SF3">
    <property type="entry name" value="UDP-GLCNAC:BETAGAL BETA-1,3-N-ACETYLGLUCOSAMINYLTRANSFERASE-LIKE PROTEIN 1"/>
    <property type="match status" value="1"/>
</dbReference>
<dbReference type="Gene3D" id="3.90.550.10">
    <property type="entry name" value="Spore Coat Polysaccharide Biosynthesis Protein SpsA, Chain A"/>
    <property type="match status" value="1"/>
</dbReference>
<dbReference type="SUPFAM" id="SSF53448">
    <property type="entry name" value="Nucleotide-diphospho-sugar transferases"/>
    <property type="match status" value="1"/>
</dbReference>
<dbReference type="GO" id="GO:0016758">
    <property type="term" value="F:hexosyltransferase activity"/>
    <property type="evidence" value="ECO:0007669"/>
    <property type="project" value="UniProtKB-ARBA"/>
</dbReference>
<dbReference type="PANTHER" id="PTHR22916">
    <property type="entry name" value="GLYCOSYLTRANSFERASE"/>
    <property type="match status" value="1"/>
</dbReference>